<dbReference type="Proteomes" id="UP000294564">
    <property type="component" value="Unassembled WGS sequence"/>
</dbReference>
<dbReference type="RefSeq" id="WP_132793224.1">
    <property type="nucleotide sequence ID" value="NZ_SLXM01000001.1"/>
</dbReference>
<proteinExistence type="predicted"/>
<evidence type="ECO:0000313" key="1">
    <source>
        <dbReference type="EMBL" id="TCP28668.1"/>
    </source>
</evidence>
<sequence>MTFLNFRKKKKIRFEGYINVIIQDGDGENEEEVTSLEELKKLDNKIHTSQLSDYIFDGVGTENLKNLKVSGGTLGLTIKNDRVVMFVEYILCKKPNNSQIDTLWNYTLGQLYDGAGPIFSGDCEDEIGLCPLFPPENVDFNLTDAN</sequence>
<comment type="caution">
    <text evidence="1">The sequence shown here is derived from an EMBL/GenBank/DDBJ whole genome shotgun (WGS) entry which is preliminary data.</text>
</comment>
<reference evidence="1 2" key="1">
    <citation type="submission" date="2019-03" db="EMBL/GenBank/DDBJ databases">
        <title>Genomic Encyclopedia of Type Strains, Phase IV (KMG-IV): sequencing the most valuable type-strain genomes for metagenomic binning, comparative biology and taxonomic classification.</title>
        <authorList>
            <person name="Goeker M."/>
        </authorList>
    </citation>
    <scope>NUCLEOTIDE SEQUENCE [LARGE SCALE GENOMIC DNA]</scope>
    <source>
        <strain evidence="1 2">DSM 14836</strain>
    </source>
</reference>
<name>A0A4R2P3D7_9FLAO</name>
<dbReference type="AlphaFoldDB" id="A0A4R2P3D7"/>
<evidence type="ECO:0000313" key="2">
    <source>
        <dbReference type="Proteomes" id="UP000294564"/>
    </source>
</evidence>
<dbReference type="EMBL" id="SLXM01000001">
    <property type="protein sequence ID" value="TCP28668.1"/>
    <property type="molecule type" value="Genomic_DNA"/>
</dbReference>
<keyword evidence="2" id="KW-1185">Reference proteome</keyword>
<gene>
    <name evidence="1" type="ORF">EV195_101849</name>
</gene>
<protein>
    <submittedName>
        <fullName evidence="1">Uncharacterized protein</fullName>
    </submittedName>
</protein>
<organism evidence="1 2">
    <name type="scientific">Tenacibaculum skagerrakense</name>
    <dbReference type="NCBI Taxonomy" id="186571"/>
    <lineage>
        <taxon>Bacteria</taxon>
        <taxon>Pseudomonadati</taxon>
        <taxon>Bacteroidota</taxon>
        <taxon>Flavobacteriia</taxon>
        <taxon>Flavobacteriales</taxon>
        <taxon>Flavobacteriaceae</taxon>
        <taxon>Tenacibaculum</taxon>
    </lineage>
</organism>
<accession>A0A4R2P3D7</accession>